<evidence type="ECO:0000313" key="2">
    <source>
        <dbReference type="Proteomes" id="UP001168877"/>
    </source>
</evidence>
<comment type="caution">
    <text evidence="1">The sequence shown here is derived from an EMBL/GenBank/DDBJ whole genome shotgun (WGS) entry which is preliminary data.</text>
</comment>
<evidence type="ECO:0000313" key="1">
    <source>
        <dbReference type="EMBL" id="KAK0607214.1"/>
    </source>
</evidence>
<reference evidence="1" key="2">
    <citation type="submission" date="2023-06" db="EMBL/GenBank/DDBJ databases">
        <authorList>
            <person name="Swenson N.G."/>
            <person name="Wegrzyn J.L."/>
            <person name="Mcevoy S.L."/>
        </authorList>
    </citation>
    <scope>NUCLEOTIDE SEQUENCE</scope>
    <source>
        <strain evidence="1">NS2018</strain>
        <tissue evidence="1">Leaf</tissue>
    </source>
</reference>
<dbReference type="AlphaFoldDB" id="A0AA39TNC4"/>
<protein>
    <submittedName>
        <fullName evidence="1">Uncharacterized protein</fullName>
    </submittedName>
</protein>
<reference evidence="1" key="1">
    <citation type="journal article" date="2022" name="Plant J.">
        <title>Strategies of tolerance reflected in two North American maple genomes.</title>
        <authorList>
            <person name="McEvoy S.L."/>
            <person name="Sezen U.U."/>
            <person name="Trouern-Trend A."/>
            <person name="McMahon S.M."/>
            <person name="Schaberg P.G."/>
            <person name="Yang J."/>
            <person name="Wegrzyn J.L."/>
            <person name="Swenson N.G."/>
        </authorList>
    </citation>
    <scope>NUCLEOTIDE SEQUENCE</scope>
    <source>
        <strain evidence="1">NS2018</strain>
    </source>
</reference>
<dbReference type="EMBL" id="JAUESC010000001">
    <property type="protein sequence ID" value="KAK0607214.1"/>
    <property type="molecule type" value="Genomic_DNA"/>
</dbReference>
<organism evidence="1 2">
    <name type="scientific">Acer saccharum</name>
    <name type="common">Sugar maple</name>
    <dbReference type="NCBI Taxonomy" id="4024"/>
    <lineage>
        <taxon>Eukaryota</taxon>
        <taxon>Viridiplantae</taxon>
        <taxon>Streptophyta</taxon>
        <taxon>Embryophyta</taxon>
        <taxon>Tracheophyta</taxon>
        <taxon>Spermatophyta</taxon>
        <taxon>Magnoliopsida</taxon>
        <taxon>eudicotyledons</taxon>
        <taxon>Gunneridae</taxon>
        <taxon>Pentapetalae</taxon>
        <taxon>rosids</taxon>
        <taxon>malvids</taxon>
        <taxon>Sapindales</taxon>
        <taxon>Sapindaceae</taxon>
        <taxon>Hippocastanoideae</taxon>
        <taxon>Acereae</taxon>
        <taxon>Acer</taxon>
    </lineage>
</organism>
<accession>A0AA39TNC4</accession>
<proteinExistence type="predicted"/>
<gene>
    <name evidence="1" type="ORF">LWI29_011419</name>
</gene>
<dbReference type="Proteomes" id="UP001168877">
    <property type="component" value="Unassembled WGS sequence"/>
</dbReference>
<keyword evidence="2" id="KW-1185">Reference proteome</keyword>
<sequence length="121" mass="12918">MLINQYNIIKHNTQCLDPSVYICSETGKGAGIVGQGMIIALQGDQDLSPDLLLHVMRGTTGQTRDPQVQERMVGVPMKREIMHPAGRGVLGVIVAVLQGLVRDPTALANGVVILVPVGSYC</sequence>
<name>A0AA39TNC4_ACESA</name>